<proteinExistence type="predicted"/>
<dbReference type="AlphaFoldDB" id="A0A1B6VLI8"/>
<gene>
    <name evidence="1" type="ORF">A0123_01466</name>
</gene>
<dbReference type="EMBL" id="LUTU01000006">
    <property type="protein sequence ID" value="OAJ67827.1"/>
    <property type="molecule type" value="Genomic_DNA"/>
</dbReference>
<dbReference type="PATRIC" id="fig|38307.3.peg.1503"/>
<accession>A0A1B6VLI8</accession>
<dbReference type="RefSeq" id="WP_046900248.1">
    <property type="nucleotide sequence ID" value="NZ_JBDNTQ010000016.1"/>
</dbReference>
<protein>
    <submittedName>
        <fullName evidence="1">Outer membrane protein</fullName>
    </submittedName>
</protein>
<sequence>MSSFDYLTNDPGLHLACDDGYLIHPARWQGSHALFILSTPIKSLWLLSRRHSQSCRSEERGVLIRDITLYAARGAHRLTSHLKFPESMGWASSEGDDARWTEGRAHLELENVLGRETGMLSVEVCSKGPYHLEQESSQLSCSASVEFNLPHIQ</sequence>
<dbReference type="Proteomes" id="UP000077786">
    <property type="component" value="Unassembled WGS sequence"/>
</dbReference>
<evidence type="ECO:0000313" key="2">
    <source>
        <dbReference type="Proteomes" id="UP000077786"/>
    </source>
</evidence>
<evidence type="ECO:0000313" key="1">
    <source>
        <dbReference type="EMBL" id="OAJ67827.1"/>
    </source>
</evidence>
<name>A0A1B6VLI8_9PROT</name>
<reference evidence="1 2" key="1">
    <citation type="submission" date="2016-03" db="EMBL/GenBank/DDBJ databases">
        <title>Draft genome sequence of Gluconobacter cerinus strain CECT 9110.</title>
        <authorList>
            <person name="Sainz F."/>
            <person name="Mas A."/>
            <person name="Torija M.J."/>
        </authorList>
    </citation>
    <scope>NUCLEOTIDE SEQUENCE [LARGE SCALE GENOMIC DNA]</scope>
    <source>
        <strain evidence="1 2">CECT 9110</strain>
    </source>
</reference>
<comment type="caution">
    <text evidence="1">The sequence shown here is derived from an EMBL/GenBank/DDBJ whole genome shotgun (WGS) entry which is preliminary data.</text>
</comment>
<organism evidence="1 2">
    <name type="scientific">Gluconobacter cerinus</name>
    <dbReference type="NCBI Taxonomy" id="38307"/>
    <lineage>
        <taxon>Bacteria</taxon>
        <taxon>Pseudomonadati</taxon>
        <taxon>Pseudomonadota</taxon>
        <taxon>Alphaproteobacteria</taxon>
        <taxon>Acetobacterales</taxon>
        <taxon>Acetobacteraceae</taxon>
        <taxon>Gluconobacter</taxon>
    </lineage>
</organism>